<feature type="region of interest" description="Disordered" evidence="1">
    <location>
        <begin position="338"/>
        <end position="371"/>
    </location>
</feature>
<keyword evidence="3" id="KW-1185">Reference proteome</keyword>
<evidence type="ECO:0000313" key="3">
    <source>
        <dbReference type="Proteomes" id="UP000607311"/>
    </source>
</evidence>
<organism evidence="2 3">
    <name type="scientific">Micromonospora sediminimaris</name>
    <dbReference type="NCBI Taxonomy" id="547162"/>
    <lineage>
        <taxon>Bacteria</taxon>
        <taxon>Bacillati</taxon>
        <taxon>Actinomycetota</taxon>
        <taxon>Actinomycetes</taxon>
        <taxon>Micromonosporales</taxon>
        <taxon>Micromonosporaceae</taxon>
        <taxon>Micromonospora</taxon>
    </lineage>
</organism>
<dbReference type="SUPFAM" id="SSF51126">
    <property type="entry name" value="Pectin lyase-like"/>
    <property type="match status" value="1"/>
</dbReference>
<protein>
    <recommendedName>
        <fullName evidence="4">Glycosyl hydrolases family 28</fullName>
    </recommendedName>
</protein>
<reference evidence="2" key="1">
    <citation type="submission" date="2021-01" db="EMBL/GenBank/DDBJ databases">
        <title>Whole genome shotgun sequence of Verrucosispora sediminis NBRC 107745.</title>
        <authorList>
            <person name="Komaki H."/>
            <person name="Tamura T."/>
        </authorList>
    </citation>
    <scope>NUCLEOTIDE SEQUENCE</scope>
    <source>
        <strain evidence="2">NBRC 107745</strain>
    </source>
</reference>
<dbReference type="OrthoDB" id="3278650at2"/>
<evidence type="ECO:0008006" key="4">
    <source>
        <dbReference type="Google" id="ProtNLM"/>
    </source>
</evidence>
<dbReference type="InterPro" id="IPR011050">
    <property type="entry name" value="Pectin_lyase_fold/virulence"/>
</dbReference>
<proteinExistence type="predicted"/>
<comment type="caution">
    <text evidence="2">The sequence shown here is derived from an EMBL/GenBank/DDBJ whole genome shotgun (WGS) entry which is preliminary data.</text>
</comment>
<sequence>MTEHNHHDLTLTADPAANRRALEQILASGTGGTLRLPAGAFTLDRGVVLGSGWTLTGAAPGNGPVTTWLTSSSSAGEPIVHVLGSRVTVQDIGFRPPPCAPGEHGGDRGTAITIGNYLYPAGAEWIEDIQIRRVEVERRDERAANCVAVMGAVRDVTISDVSIVGGCTGIAVHWGAVGDGVDSIVGPSYHPHHLELRDLRVSDAFEGFYLSSVHDVTVDRVHLSDVEIGFRLLPGDNTDRFHSAGDNPVGARIRVSGAHVAWNGPLYAVRIAGWGRSEIDHSFRVLEYRDVVVRDCTFVPLPLATAGPGEARRPRSPIVVEQASGVILDGIRVDLRADPAGPLPDDGATVGRRQPAGFRWPEVDQRNFSAR</sequence>
<evidence type="ECO:0000256" key="1">
    <source>
        <dbReference type="SAM" id="MobiDB-lite"/>
    </source>
</evidence>
<dbReference type="Gene3D" id="2.160.20.10">
    <property type="entry name" value="Single-stranded right-handed beta-helix, Pectin lyase-like"/>
    <property type="match status" value="1"/>
</dbReference>
<dbReference type="RefSeq" id="WP_093406037.1">
    <property type="nucleotide sequence ID" value="NZ_BOPD01000011.1"/>
</dbReference>
<dbReference type="InterPro" id="IPR012334">
    <property type="entry name" value="Pectin_lyas_fold"/>
</dbReference>
<dbReference type="EMBL" id="BOPD01000011">
    <property type="protein sequence ID" value="GIJ32735.1"/>
    <property type="molecule type" value="Genomic_DNA"/>
</dbReference>
<dbReference type="AlphaFoldDB" id="A0A9W5XIX5"/>
<evidence type="ECO:0000313" key="2">
    <source>
        <dbReference type="EMBL" id="GIJ32735.1"/>
    </source>
</evidence>
<accession>A0A9W5XIX5</accession>
<gene>
    <name evidence="2" type="ORF">Vse01_18830</name>
</gene>
<dbReference type="Proteomes" id="UP000607311">
    <property type="component" value="Unassembled WGS sequence"/>
</dbReference>
<name>A0A9W5XIX5_9ACTN</name>